<keyword evidence="3" id="KW-1185">Reference proteome</keyword>
<reference evidence="3" key="1">
    <citation type="journal article" date="2019" name="Int. J. Syst. Evol. Microbiol.">
        <title>The Global Catalogue of Microorganisms (GCM) 10K type strain sequencing project: providing services to taxonomists for standard genome sequencing and annotation.</title>
        <authorList>
            <consortium name="The Broad Institute Genomics Platform"/>
            <consortium name="The Broad Institute Genome Sequencing Center for Infectious Disease"/>
            <person name="Wu L."/>
            <person name="Ma J."/>
        </authorList>
    </citation>
    <scope>NUCLEOTIDE SEQUENCE [LARGE SCALE GENOMIC DNA]</scope>
    <source>
        <strain evidence="3">DT92</strain>
    </source>
</reference>
<proteinExistence type="predicted"/>
<evidence type="ECO:0000313" key="2">
    <source>
        <dbReference type="EMBL" id="MFD2189020.1"/>
    </source>
</evidence>
<feature type="domain" description="SPOR" evidence="1">
    <location>
        <begin position="80"/>
        <end position="149"/>
    </location>
</feature>
<evidence type="ECO:0000259" key="1">
    <source>
        <dbReference type="Pfam" id="PF05036"/>
    </source>
</evidence>
<dbReference type="Proteomes" id="UP001597344">
    <property type="component" value="Unassembled WGS sequence"/>
</dbReference>
<dbReference type="InterPro" id="IPR007730">
    <property type="entry name" value="SPOR-like_dom"/>
</dbReference>
<comment type="caution">
    <text evidence="2">The sequence shown here is derived from an EMBL/GenBank/DDBJ whole genome shotgun (WGS) entry which is preliminary data.</text>
</comment>
<protein>
    <submittedName>
        <fullName evidence="2">SPOR domain-containing protein</fullName>
    </submittedName>
</protein>
<name>A0ABW5B2P8_9FLAO</name>
<sequence>MRMLNIKPLIFSLSFYLIGIASLVAQNSSNSSTSDLDGNNFIPITFTEQPEAAVTINQDPRIKILLNLKSKMDKEGEFSDRYKIQLYYGNLNQANEIMKSSKETFPQWDSTIRWETPNYKVWLGNYRTRLDADRALKEVHNKFPNAFIFKPE</sequence>
<accession>A0ABW5B2P8</accession>
<evidence type="ECO:0000313" key="3">
    <source>
        <dbReference type="Proteomes" id="UP001597344"/>
    </source>
</evidence>
<dbReference type="Pfam" id="PF05036">
    <property type="entry name" value="SPOR"/>
    <property type="match status" value="1"/>
</dbReference>
<organism evidence="2 3">
    <name type="scientific">Aquimarina celericrescens</name>
    <dbReference type="NCBI Taxonomy" id="1964542"/>
    <lineage>
        <taxon>Bacteria</taxon>
        <taxon>Pseudomonadati</taxon>
        <taxon>Bacteroidota</taxon>
        <taxon>Flavobacteriia</taxon>
        <taxon>Flavobacteriales</taxon>
        <taxon>Flavobacteriaceae</taxon>
        <taxon>Aquimarina</taxon>
    </lineage>
</organism>
<gene>
    <name evidence="2" type="ORF">ACFSJT_19620</name>
</gene>
<dbReference type="EMBL" id="JBHUHY010000034">
    <property type="protein sequence ID" value="MFD2189020.1"/>
    <property type="molecule type" value="Genomic_DNA"/>
</dbReference>